<dbReference type="InterPro" id="IPR036047">
    <property type="entry name" value="F-box-like_dom_sf"/>
</dbReference>
<sequence>MTQTPKRPKRSPSYLANASFNVKLHPLGVKPAGNALFDNDIGVLRKSRERSLGKLANLEESTLMRIIELLDTPSDLKTFGHVSKFLYAYTYDEELWRNIYVKEFQRIEESQISSRRPAPYGCDKWRGSWRKTLLKLNSEAHITVKNQLYSDVLFRPYQCSQVNYELLFKNVIDVESKSSQLCSNVNLDFGIERFDEDSLTNAEFESRLINKPFILKSSKTARWPAWDISDLVGRYGDVEFRQEAIKWDLKTYADYFKCNRDESPLYLFDCNSPAIKKIKTEYKAPKLFQKDLFHLFQEGEVKCRPDHRWLIVGPAGSGSTFHKDPNYTSAWNTVLCGMKLWVMLPPHVKPPGVSTDKSEEEVTCPVGVAEWVISGYYNDTVKLAQQGDCVIGVTFPGECIYVPSGWWHMVINITDSVALTENFVPPAILPRVLHFFKNRQAQLSGFHLRDVVESLNAFLKNATSLDISVENLSKLRNLSKQAQNERLENSDCGLSSNSCKSFPLYEFFVELIRNSKYAQYLQDAVLECVKIETEERQQREKTVKRSETWDDLVSEQNNGFSFAFGVEE</sequence>
<name>A0A1G4IPX0_9SACH</name>
<dbReference type="SUPFAM" id="SSF81383">
    <property type="entry name" value="F-box domain"/>
    <property type="match status" value="1"/>
</dbReference>
<feature type="domain" description="JmjC" evidence="1">
    <location>
        <begin position="273"/>
        <end position="440"/>
    </location>
</feature>
<dbReference type="GO" id="GO:0000987">
    <property type="term" value="F:cis-regulatory region sequence-specific DNA binding"/>
    <property type="evidence" value="ECO:0007669"/>
    <property type="project" value="TreeGrafter"/>
</dbReference>
<dbReference type="PROSITE" id="PS51184">
    <property type="entry name" value="JMJC"/>
    <property type="match status" value="1"/>
</dbReference>
<evidence type="ECO:0000313" key="2">
    <source>
        <dbReference type="EMBL" id="SCU78802.1"/>
    </source>
</evidence>
<dbReference type="PANTHER" id="PTHR12480">
    <property type="entry name" value="ARGININE DEMETHYLASE AND LYSYL-HYDROXYLASE JMJD"/>
    <property type="match status" value="1"/>
</dbReference>
<dbReference type="EMBL" id="LT598462">
    <property type="protein sequence ID" value="SCU78802.1"/>
    <property type="molecule type" value="Genomic_DNA"/>
</dbReference>
<dbReference type="Pfam" id="PF02373">
    <property type="entry name" value="JmjC"/>
    <property type="match status" value="1"/>
</dbReference>
<dbReference type="SMART" id="SM00558">
    <property type="entry name" value="JmjC"/>
    <property type="match status" value="1"/>
</dbReference>
<keyword evidence="3" id="KW-1185">Reference proteome</keyword>
<evidence type="ECO:0000313" key="3">
    <source>
        <dbReference type="Proteomes" id="UP000191024"/>
    </source>
</evidence>
<proteinExistence type="predicted"/>
<dbReference type="InterPro" id="IPR003347">
    <property type="entry name" value="JmjC_dom"/>
</dbReference>
<dbReference type="Gene3D" id="2.60.120.650">
    <property type="entry name" value="Cupin"/>
    <property type="match status" value="1"/>
</dbReference>
<dbReference type="SUPFAM" id="SSF51197">
    <property type="entry name" value="Clavaminate synthase-like"/>
    <property type="match status" value="1"/>
</dbReference>
<dbReference type="PANTHER" id="PTHR12480:SF21">
    <property type="entry name" value="JMJC DOMAIN-CONTAINING PROTEIN 8"/>
    <property type="match status" value="1"/>
</dbReference>
<organism evidence="2 3">
    <name type="scientific">Lachancea mirantina</name>
    <dbReference type="NCBI Taxonomy" id="1230905"/>
    <lineage>
        <taxon>Eukaryota</taxon>
        <taxon>Fungi</taxon>
        <taxon>Dikarya</taxon>
        <taxon>Ascomycota</taxon>
        <taxon>Saccharomycotina</taxon>
        <taxon>Saccharomycetes</taxon>
        <taxon>Saccharomycetales</taxon>
        <taxon>Saccharomycetaceae</taxon>
        <taxon>Lachancea</taxon>
    </lineage>
</organism>
<dbReference type="OrthoDB" id="424465at2759"/>
<evidence type="ECO:0000259" key="1">
    <source>
        <dbReference type="PROSITE" id="PS51184"/>
    </source>
</evidence>
<dbReference type="GO" id="GO:0005634">
    <property type="term" value="C:nucleus"/>
    <property type="evidence" value="ECO:0007669"/>
    <property type="project" value="TreeGrafter"/>
</dbReference>
<accession>A0A1G4IPX0</accession>
<dbReference type="STRING" id="1230905.A0A1G4IPX0"/>
<dbReference type="Proteomes" id="UP000191024">
    <property type="component" value="Chromosome A"/>
</dbReference>
<protein>
    <submittedName>
        <fullName evidence="2">LAMI_0A06040g1_1</fullName>
    </submittedName>
</protein>
<reference evidence="2 3" key="1">
    <citation type="submission" date="2016-03" db="EMBL/GenBank/DDBJ databases">
        <authorList>
            <person name="Devillers H."/>
        </authorList>
    </citation>
    <scope>NUCLEOTIDE SEQUENCE [LARGE SCALE GENOMIC DNA]</scope>
    <source>
        <strain evidence="2">CBS 11717</strain>
    </source>
</reference>
<dbReference type="AlphaFoldDB" id="A0A1G4IPX0"/>
<gene>
    <name evidence="2" type="ORF">LAMI_0A06040G</name>
</gene>
<dbReference type="InterPro" id="IPR050910">
    <property type="entry name" value="JMJD6_ArgDemeth/LysHydrox"/>
</dbReference>